<dbReference type="Proteomes" id="UP001498398">
    <property type="component" value="Unassembled WGS sequence"/>
</dbReference>
<keyword evidence="3" id="KW-1185">Reference proteome</keyword>
<evidence type="ECO:0000256" key="1">
    <source>
        <dbReference type="SAM" id="MobiDB-lite"/>
    </source>
</evidence>
<sequence>MCGFVFVLPDGDPAKEAAKTEIEEKEEIQISLMSYGPPKVIKVPILLGQVDVYPIPAPPSTNPPSVPTSTSASPTPTSTPGTTPETKPDLKILWADFKRSSKSTSTSASGLTGLLTWSTALSLPLSTTRAGQITSAEDPVPVWEPFSSSSFSLTGSTWTTELMYANIYVETPDSNGVFRGSVPVPGVEGGAGTLIWIATSSSGGKYDSRGRRDEFEIGEGVLEGVLDSSGVSGRPKKLRFYVQGVTDRGEVLDWERCVWVEVDV</sequence>
<comment type="caution">
    <text evidence="2">The sequence shown here is derived from an EMBL/GenBank/DDBJ whole genome shotgun (WGS) entry which is preliminary data.</text>
</comment>
<gene>
    <name evidence="2" type="ORF">VKT23_009573</name>
</gene>
<proteinExistence type="predicted"/>
<feature type="region of interest" description="Disordered" evidence="1">
    <location>
        <begin position="58"/>
        <end position="89"/>
    </location>
</feature>
<evidence type="ECO:0000313" key="3">
    <source>
        <dbReference type="Proteomes" id="UP001498398"/>
    </source>
</evidence>
<evidence type="ECO:0000313" key="2">
    <source>
        <dbReference type="EMBL" id="KAK7459593.1"/>
    </source>
</evidence>
<feature type="compositionally biased region" description="Low complexity" evidence="1">
    <location>
        <begin position="67"/>
        <end position="85"/>
    </location>
</feature>
<reference evidence="2 3" key="1">
    <citation type="submission" date="2024-01" db="EMBL/GenBank/DDBJ databases">
        <title>A draft genome for the cacao thread blight pathogen Marasmiellus scandens.</title>
        <authorList>
            <person name="Baruah I.K."/>
            <person name="Leung J."/>
            <person name="Bukari Y."/>
            <person name="Amoako-Attah I."/>
            <person name="Meinhardt L.W."/>
            <person name="Bailey B.A."/>
            <person name="Cohen S.P."/>
        </authorList>
    </citation>
    <scope>NUCLEOTIDE SEQUENCE [LARGE SCALE GENOMIC DNA]</scope>
    <source>
        <strain evidence="2 3">GH-19</strain>
    </source>
</reference>
<name>A0ABR1JHG8_9AGAR</name>
<accession>A0ABR1JHG8</accession>
<organism evidence="2 3">
    <name type="scientific">Marasmiellus scandens</name>
    <dbReference type="NCBI Taxonomy" id="2682957"/>
    <lineage>
        <taxon>Eukaryota</taxon>
        <taxon>Fungi</taxon>
        <taxon>Dikarya</taxon>
        <taxon>Basidiomycota</taxon>
        <taxon>Agaricomycotina</taxon>
        <taxon>Agaricomycetes</taxon>
        <taxon>Agaricomycetidae</taxon>
        <taxon>Agaricales</taxon>
        <taxon>Marasmiineae</taxon>
        <taxon>Omphalotaceae</taxon>
        <taxon>Marasmiellus</taxon>
    </lineage>
</organism>
<protein>
    <submittedName>
        <fullName evidence="2">Uncharacterized protein</fullName>
    </submittedName>
</protein>
<dbReference type="EMBL" id="JBANRG010000016">
    <property type="protein sequence ID" value="KAK7459593.1"/>
    <property type="molecule type" value="Genomic_DNA"/>
</dbReference>